<feature type="chain" id="PRO_5008897137" evidence="1">
    <location>
        <begin position="23"/>
        <end position="85"/>
    </location>
</feature>
<accession>A0A1D1UCN9</accession>
<feature type="signal peptide" evidence="1">
    <location>
        <begin position="1"/>
        <end position="22"/>
    </location>
</feature>
<name>A0A1D1UCN9_RAMVA</name>
<dbReference type="AlphaFoldDB" id="A0A1D1UCN9"/>
<dbReference type="Proteomes" id="UP000186922">
    <property type="component" value="Unassembled WGS sequence"/>
</dbReference>
<proteinExistence type="predicted"/>
<protein>
    <submittedName>
        <fullName evidence="2">Uncharacterized protein</fullName>
    </submittedName>
</protein>
<dbReference type="EMBL" id="BDGG01000001">
    <property type="protein sequence ID" value="GAU87584.1"/>
    <property type="molecule type" value="Genomic_DNA"/>
</dbReference>
<evidence type="ECO:0000313" key="2">
    <source>
        <dbReference type="EMBL" id="GAU87584.1"/>
    </source>
</evidence>
<reference evidence="2 3" key="1">
    <citation type="journal article" date="2016" name="Nat. Commun.">
        <title>Extremotolerant tardigrade genome and improved radiotolerance of human cultured cells by tardigrade-unique protein.</title>
        <authorList>
            <person name="Hashimoto T."/>
            <person name="Horikawa D.D."/>
            <person name="Saito Y."/>
            <person name="Kuwahara H."/>
            <person name="Kozuka-Hata H."/>
            <person name="Shin-I T."/>
            <person name="Minakuchi Y."/>
            <person name="Ohishi K."/>
            <person name="Motoyama A."/>
            <person name="Aizu T."/>
            <person name="Enomoto A."/>
            <person name="Kondo K."/>
            <person name="Tanaka S."/>
            <person name="Hara Y."/>
            <person name="Koshikawa S."/>
            <person name="Sagara H."/>
            <person name="Miura T."/>
            <person name="Yokobori S."/>
            <person name="Miyagawa K."/>
            <person name="Suzuki Y."/>
            <person name="Kubo T."/>
            <person name="Oyama M."/>
            <person name="Kohara Y."/>
            <person name="Fujiyama A."/>
            <person name="Arakawa K."/>
            <person name="Katayama T."/>
            <person name="Toyoda A."/>
            <person name="Kunieda T."/>
        </authorList>
    </citation>
    <scope>NUCLEOTIDE SEQUENCE [LARGE SCALE GENOMIC DNA]</scope>
    <source>
        <strain evidence="2 3">YOKOZUNA-1</strain>
    </source>
</reference>
<keyword evidence="3" id="KW-1185">Reference proteome</keyword>
<dbReference type="OrthoDB" id="6378554at2759"/>
<evidence type="ECO:0000313" key="3">
    <source>
        <dbReference type="Proteomes" id="UP000186922"/>
    </source>
</evidence>
<keyword evidence="1" id="KW-0732">Signal</keyword>
<evidence type="ECO:0000256" key="1">
    <source>
        <dbReference type="SAM" id="SignalP"/>
    </source>
</evidence>
<organism evidence="2 3">
    <name type="scientific">Ramazzottius varieornatus</name>
    <name type="common">Water bear</name>
    <name type="synonym">Tardigrade</name>
    <dbReference type="NCBI Taxonomy" id="947166"/>
    <lineage>
        <taxon>Eukaryota</taxon>
        <taxon>Metazoa</taxon>
        <taxon>Ecdysozoa</taxon>
        <taxon>Tardigrada</taxon>
        <taxon>Eutardigrada</taxon>
        <taxon>Parachela</taxon>
        <taxon>Hypsibioidea</taxon>
        <taxon>Ramazzottiidae</taxon>
        <taxon>Ramazzottius</taxon>
    </lineage>
</organism>
<sequence>MNTLVVSVFALSLLASQMLCGASPVSNGEDLSTQQRQTIATLASYILKIVSTSNDYSDFISTEKRNAEVLNSLIGLPRLLKDKGR</sequence>
<gene>
    <name evidence="2" type="primary">RvY_00410-1</name>
    <name evidence="2" type="synonym">RvY_00410.1</name>
    <name evidence="2" type="ORF">RvY_00410</name>
</gene>
<comment type="caution">
    <text evidence="2">The sequence shown here is derived from an EMBL/GenBank/DDBJ whole genome shotgun (WGS) entry which is preliminary data.</text>
</comment>